<dbReference type="Gene3D" id="3.40.50.720">
    <property type="entry name" value="NAD(P)-binding Rossmann-like Domain"/>
    <property type="match status" value="1"/>
</dbReference>
<dbReference type="OrthoDB" id="302988at2157"/>
<organism evidence="1 2">
    <name type="scientific">Haladaptatus litoreus</name>
    <dbReference type="NCBI Taxonomy" id="553468"/>
    <lineage>
        <taxon>Archaea</taxon>
        <taxon>Methanobacteriati</taxon>
        <taxon>Methanobacteriota</taxon>
        <taxon>Stenosarchaea group</taxon>
        <taxon>Halobacteria</taxon>
        <taxon>Halobacteriales</taxon>
        <taxon>Haladaptataceae</taxon>
        <taxon>Haladaptatus</taxon>
    </lineage>
</organism>
<accession>A0A1N7A1A5</accession>
<evidence type="ECO:0000313" key="2">
    <source>
        <dbReference type="Proteomes" id="UP000186914"/>
    </source>
</evidence>
<dbReference type="RefSeq" id="WP_076430146.1">
    <property type="nucleotide sequence ID" value="NZ_FTNO01000001.1"/>
</dbReference>
<dbReference type="InterPro" id="IPR055550">
    <property type="entry name" value="DUF7126"/>
</dbReference>
<evidence type="ECO:0008006" key="3">
    <source>
        <dbReference type="Google" id="ProtNLM"/>
    </source>
</evidence>
<proteinExistence type="predicted"/>
<gene>
    <name evidence="1" type="ORF">SAMN05421858_2274</name>
</gene>
<reference evidence="2" key="1">
    <citation type="submission" date="2017-01" db="EMBL/GenBank/DDBJ databases">
        <authorList>
            <person name="Varghese N."/>
            <person name="Submissions S."/>
        </authorList>
    </citation>
    <scope>NUCLEOTIDE SEQUENCE [LARGE SCALE GENOMIC DNA]</scope>
    <source>
        <strain evidence="2">CGMCC 1.7737</strain>
    </source>
</reference>
<evidence type="ECO:0000313" key="1">
    <source>
        <dbReference type="EMBL" id="SIR32875.1"/>
    </source>
</evidence>
<protein>
    <recommendedName>
        <fullName evidence="3">CTP synthetase</fullName>
    </recommendedName>
</protein>
<name>A0A1N7A1A5_9EURY</name>
<dbReference type="AlphaFoldDB" id="A0A1N7A1A5"/>
<dbReference type="EMBL" id="FTNO01000001">
    <property type="protein sequence ID" value="SIR32875.1"/>
    <property type="molecule type" value="Genomic_DNA"/>
</dbReference>
<sequence length="106" mass="11136">MRAVIAGPDEDGFGTALESQGVETTDVEGIASRPAMEDAGIHDADLFVLTDVGQATAIAVAKDVNPKIRVVVYDENSIPEFARSQADLIIDPNLLTPDAVAEELTA</sequence>
<dbReference type="Pfam" id="PF23443">
    <property type="entry name" value="DUF7126"/>
    <property type="match status" value="1"/>
</dbReference>
<dbReference type="Proteomes" id="UP000186914">
    <property type="component" value="Unassembled WGS sequence"/>
</dbReference>
<keyword evidence="2" id="KW-1185">Reference proteome</keyword>